<dbReference type="RefSeq" id="WP_185067502.1">
    <property type="nucleotide sequence ID" value="NZ_JACHMB010000001.1"/>
</dbReference>
<evidence type="ECO:0000313" key="2">
    <source>
        <dbReference type="Proteomes" id="UP000579153"/>
    </source>
</evidence>
<evidence type="ECO:0000313" key="1">
    <source>
        <dbReference type="EMBL" id="MBB5773530.1"/>
    </source>
</evidence>
<organism evidence="1 2">
    <name type="scientific">Nonomuraea jabiensis</name>
    <dbReference type="NCBI Taxonomy" id="882448"/>
    <lineage>
        <taxon>Bacteria</taxon>
        <taxon>Bacillati</taxon>
        <taxon>Actinomycetota</taxon>
        <taxon>Actinomycetes</taxon>
        <taxon>Streptosporangiales</taxon>
        <taxon>Streptosporangiaceae</taxon>
        <taxon>Nonomuraea</taxon>
    </lineage>
</organism>
<name>A0A7W9L7J9_9ACTN</name>
<proteinExistence type="predicted"/>
<accession>A0A7W9L7J9</accession>
<dbReference type="Proteomes" id="UP000579153">
    <property type="component" value="Unassembled WGS sequence"/>
</dbReference>
<protein>
    <submittedName>
        <fullName evidence="1">Uncharacterized protein</fullName>
    </submittedName>
</protein>
<dbReference type="AlphaFoldDB" id="A0A7W9L7J9"/>
<reference evidence="1 2" key="1">
    <citation type="submission" date="2020-08" db="EMBL/GenBank/DDBJ databases">
        <title>Sequencing the genomes of 1000 actinobacteria strains.</title>
        <authorList>
            <person name="Klenk H.-P."/>
        </authorList>
    </citation>
    <scope>NUCLEOTIDE SEQUENCE [LARGE SCALE GENOMIC DNA]</scope>
    <source>
        <strain evidence="1 2">DSM 45507</strain>
    </source>
</reference>
<sequence length="67" mass="7031">MYYSADPLLIDNICDVVGLYPSPLEHAVVFPADERPRIQAIGQSAPVLPMVPGTPSGPAATITGRAL</sequence>
<dbReference type="EMBL" id="JACHMB010000001">
    <property type="protein sequence ID" value="MBB5773530.1"/>
    <property type="molecule type" value="Genomic_DNA"/>
</dbReference>
<gene>
    <name evidence="1" type="ORF">HD596_000286</name>
</gene>
<keyword evidence="2" id="KW-1185">Reference proteome</keyword>
<comment type="caution">
    <text evidence="1">The sequence shown here is derived from an EMBL/GenBank/DDBJ whole genome shotgun (WGS) entry which is preliminary data.</text>
</comment>